<dbReference type="Proteomes" id="UP001162164">
    <property type="component" value="Unassembled WGS sequence"/>
</dbReference>
<dbReference type="EMBL" id="JAPWTJ010000509">
    <property type="protein sequence ID" value="KAJ8977814.1"/>
    <property type="molecule type" value="Genomic_DNA"/>
</dbReference>
<gene>
    <name evidence="1" type="ORF">NQ317_000071</name>
</gene>
<protein>
    <recommendedName>
        <fullName evidence="3">Peptidase A2 domain-containing protein</fullName>
    </recommendedName>
</protein>
<evidence type="ECO:0000313" key="2">
    <source>
        <dbReference type="Proteomes" id="UP001162164"/>
    </source>
</evidence>
<proteinExistence type="predicted"/>
<reference evidence="1" key="1">
    <citation type="journal article" date="2023" name="Insect Mol. Biol.">
        <title>Genome sequencing provides insights into the evolution of gene families encoding plant cell wall-degrading enzymes in longhorned beetles.</title>
        <authorList>
            <person name="Shin N.R."/>
            <person name="Okamura Y."/>
            <person name="Kirsch R."/>
            <person name="Pauchet Y."/>
        </authorList>
    </citation>
    <scope>NUCLEOTIDE SEQUENCE</scope>
    <source>
        <strain evidence="1">MMC_N1</strain>
    </source>
</reference>
<evidence type="ECO:0000313" key="1">
    <source>
        <dbReference type="EMBL" id="KAJ8977814.1"/>
    </source>
</evidence>
<accession>A0ABQ9JJN1</accession>
<sequence length="145" mass="16036">MNNRLLQTLLDSGATLTVVGQPGSDLLIKLGFKLDHLLNNNCTVANGQKCLVSGIFHVPITLIDKVHVVDILAVPELSHTLILGIDFWIAMNIIPDMKNDIWHFGKESVLNQCCAIETENNLTSSQRNALETLLEDKFKLMGKSL</sequence>
<evidence type="ECO:0008006" key="3">
    <source>
        <dbReference type="Google" id="ProtNLM"/>
    </source>
</evidence>
<comment type="caution">
    <text evidence="1">The sequence shown here is derived from an EMBL/GenBank/DDBJ whole genome shotgun (WGS) entry which is preliminary data.</text>
</comment>
<name>A0ABQ9JJN1_9CUCU</name>
<dbReference type="Gene3D" id="2.40.70.10">
    <property type="entry name" value="Acid Proteases"/>
    <property type="match status" value="1"/>
</dbReference>
<organism evidence="1 2">
    <name type="scientific">Molorchus minor</name>
    <dbReference type="NCBI Taxonomy" id="1323400"/>
    <lineage>
        <taxon>Eukaryota</taxon>
        <taxon>Metazoa</taxon>
        <taxon>Ecdysozoa</taxon>
        <taxon>Arthropoda</taxon>
        <taxon>Hexapoda</taxon>
        <taxon>Insecta</taxon>
        <taxon>Pterygota</taxon>
        <taxon>Neoptera</taxon>
        <taxon>Endopterygota</taxon>
        <taxon>Coleoptera</taxon>
        <taxon>Polyphaga</taxon>
        <taxon>Cucujiformia</taxon>
        <taxon>Chrysomeloidea</taxon>
        <taxon>Cerambycidae</taxon>
        <taxon>Lamiinae</taxon>
        <taxon>Monochamini</taxon>
        <taxon>Molorchus</taxon>
    </lineage>
</organism>
<dbReference type="CDD" id="cd00303">
    <property type="entry name" value="retropepsin_like"/>
    <property type="match status" value="1"/>
</dbReference>
<keyword evidence="2" id="KW-1185">Reference proteome</keyword>
<feature type="non-terminal residue" evidence="1">
    <location>
        <position position="145"/>
    </location>
</feature>
<dbReference type="InterPro" id="IPR021109">
    <property type="entry name" value="Peptidase_aspartic_dom_sf"/>
</dbReference>
<dbReference type="SUPFAM" id="SSF50630">
    <property type="entry name" value="Acid proteases"/>
    <property type="match status" value="1"/>
</dbReference>